<reference evidence="1" key="1">
    <citation type="submission" date="2017-08" db="EMBL/GenBank/DDBJ databases">
        <authorList>
            <consortium name="Urmite Genomes"/>
        </authorList>
    </citation>
    <scope>NUCLEOTIDE SEQUENCE [LARGE SCALE GENOMIC DNA]</scope>
    <source>
        <strain evidence="1">IHUMI-LCC2</strain>
    </source>
</reference>
<keyword evidence="2" id="KW-1185">Reference proteome</keyword>
<protein>
    <submittedName>
        <fullName evidence="1">Uncharacterized protein</fullName>
    </submittedName>
</protein>
<dbReference type="Proteomes" id="UP000236316">
    <property type="component" value="Segment"/>
</dbReference>
<proteinExistence type="predicted"/>
<evidence type="ECO:0000313" key="2">
    <source>
        <dbReference type="Proteomes" id="UP000236316"/>
    </source>
</evidence>
<accession>A0A2I2L4V0</accession>
<dbReference type="EMBL" id="LT906555">
    <property type="protein sequence ID" value="SNW62530.1"/>
    <property type="molecule type" value="Genomic_DNA"/>
</dbReference>
<evidence type="ECO:0000313" key="1">
    <source>
        <dbReference type="EMBL" id="SNW62530.1"/>
    </source>
</evidence>
<organism evidence="1">
    <name type="scientific">Orpheovirus IHUMI-LCC2</name>
    <dbReference type="NCBI Taxonomy" id="2023057"/>
    <lineage>
        <taxon>Viruses</taxon>
        <taxon>Varidnaviria</taxon>
        <taxon>Bamfordvirae</taxon>
        <taxon>Nucleocytoviricota</taxon>
        <taxon>Megaviricetes</taxon>
        <taxon>Pimascovirales</taxon>
        <taxon>Ocovirineae</taxon>
        <taxon>Orpheoviridae</taxon>
        <taxon>Alphaorpheovirus</taxon>
        <taxon>Alphaorpheovirus massiliense</taxon>
    </lineage>
</organism>
<sequence length="312" mass="34918">MSRPICPFPSEGVYYAVNNIGSNTPTPSTELSIAILNPFMNISSVIANYESIGYPNNITITIVLLNNVEDMSQININRPVNIIGYVSGSSPTPPSWNLTGDINVRSSFLISENVILNINGSINGFNSCISIYNINQISPSTRSTNIRGDNTKTFIRIDTNSTLLSSNLNMKNGYIDVYGLLDIADGRTMISSNNDYSIKIRKEGRLNVKNEEIIYTGSKILYEVYGVLRSKWTTYRGKDKFTFHNSYSPNIMHQYDILEISADTFDRVNNDRNKIRYISTVLSTNRARSELVNELRAIYSILLNDGAIVSSK</sequence>
<name>A0A2I2L4V0_9VIRU</name>
<dbReference type="RefSeq" id="YP_009448832.1">
    <property type="nucleotide sequence ID" value="NC_036594.1"/>
</dbReference>
<dbReference type="GeneID" id="35382435"/>
<dbReference type="KEGG" id="vg:35382435"/>
<gene>
    <name evidence="1" type="ORF">ORPV_626</name>
</gene>